<proteinExistence type="predicted"/>
<reference evidence="2 3" key="1">
    <citation type="submission" date="2021-03" db="EMBL/GenBank/DDBJ databases">
        <title>Genomic Encyclopedia of Type Strains, Phase III (KMG-III): the genomes of soil and plant-associated and newly described type strains.</title>
        <authorList>
            <person name="Whitman W."/>
        </authorList>
    </citation>
    <scope>NUCLEOTIDE SEQUENCE [LARGE SCALE GENOMIC DNA]</scope>
    <source>
        <strain evidence="2 3">IMMIB AFH-6</strain>
    </source>
</reference>
<evidence type="ECO:0000256" key="1">
    <source>
        <dbReference type="SAM" id="SignalP"/>
    </source>
</evidence>
<name>A0ABS4SE39_9PROT</name>
<evidence type="ECO:0000313" key="3">
    <source>
        <dbReference type="Proteomes" id="UP000781958"/>
    </source>
</evidence>
<evidence type="ECO:0000313" key="2">
    <source>
        <dbReference type="EMBL" id="MBP2290449.1"/>
    </source>
</evidence>
<organism evidence="2 3">
    <name type="scientific">Azospirillum rugosum</name>
    <dbReference type="NCBI Taxonomy" id="416170"/>
    <lineage>
        <taxon>Bacteria</taxon>
        <taxon>Pseudomonadati</taxon>
        <taxon>Pseudomonadota</taxon>
        <taxon>Alphaproteobacteria</taxon>
        <taxon>Rhodospirillales</taxon>
        <taxon>Azospirillaceae</taxon>
        <taxon>Azospirillum</taxon>
    </lineage>
</organism>
<dbReference type="Proteomes" id="UP000781958">
    <property type="component" value="Unassembled WGS sequence"/>
</dbReference>
<dbReference type="EMBL" id="JAGINP010000001">
    <property type="protein sequence ID" value="MBP2290449.1"/>
    <property type="molecule type" value="Genomic_DNA"/>
</dbReference>
<feature type="signal peptide" evidence="1">
    <location>
        <begin position="1"/>
        <end position="29"/>
    </location>
</feature>
<accession>A0ABS4SE39</accession>
<feature type="chain" id="PRO_5045128067" evidence="1">
    <location>
        <begin position="30"/>
        <end position="236"/>
    </location>
</feature>
<sequence>MARWMGFPLLGLGLLALGLQTGLSAPALAETAVPASTAPPSAFPVACAGDGPARRCTASAVEDFANNRGGQSELSLNAVRDGTCTTLHIVFDGPIALDRPVTLTVDGAPPQRFYTPGALSELARALDDGKLPDDAPPEFASFLQQVTSGRVKDADAGPEMLTRFAAVKEARRVGLTCGPMERLLPLLRTGHTARLEFQVANGTKQRVYHWLRLDSRVVTLRVDDLLASLDRAMPGS</sequence>
<protein>
    <submittedName>
        <fullName evidence="2">Uncharacterized protein</fullName>
    </submittedName>
</protein>
<keyword evidence="3" id="KW-1185">Reference proteome</keyword>
<gene>
    <name evidence="2" type="ORF">J2851_000186</name>
</gene>
<dbReference type="RefSeq" id="WP_246500334.1">
    <property type="nucleotide sequence ID" value="NZ_JAGINP010000001.1"/>
</dbReference>
<keyword evidence="1" id="KW-0732">Signal</keyword>
<comment type="caution">
    <text evidence="2">The sequence shown here is derived from an EMBL/GenBank/DDBJ whole genome shotgun (WGS) entry which is preliminary data.</text>
</comment>